<dbReference type="InterPro" id="IPR003594">
    <property type="entry name" value="HATPase_dom"/>
</dbReference>
<evidence type="ECO:0000256" key="13">
    <source>
        <dbReference type="ARBA" id="ARBA00023012"/>
    </source>
</evidence>
<evidence type="ECO:0000256" key="15">
    <source>
        <dbReference type="ARBA" id="ARBA00064003"/>
    </source>
</evidence>
<dbReference type="Pfam" id="PF00512">
    <property type="entry name" value="HisKA"/>
    <property type="match status" value="1"/>
</dbReference>
<dbReference type="Pfam" id="PF13426">
    <property type="entry name" value="PAS_9"/>
    <property type="match status" value="1"/>
</dbReference>
<evidence type="ECO:0000256" key="8">
    <source>
        <dbReference type="ARBA" id="ARBA00022692"/>
    </source>
</evidence>
<evidence type="ECO:0000256" key="14">
    <source>
        <dbReference type="ARBA" id="ARBA00023136"/>
    </source>
</evidence>
<dbReference type="SMART" id="SM00091">
    <property type="entry name" value="PAS"/>
    <property type="match status" value="3"/>
</dbReference>
<dbReference type="OrthoDB" id="138599at2"/>
<keyword evidence="10 25" id="KW-0418">Kinase</keyword>
<dbReference type="Gene3D" id="1.10.287.130">
    <property type="match status" value="1"/>
</dbReference>
<evidence type="ECO:0000256" key="12">
    <source>
        <dbReference type="ARBA" id="ARBA00022989"/>
    </source>
</evidence>
<dbReference type="GO" id="GO:0005524">
    <property type="term" value="F:ATP binding"/>
    <property type="evidence" value="ECO:0007669"/>
    <property type="project" value="UniProtKB-KW"/>
</dbReference>
<proteinExistence type="inferred from homology"/>
<dbReference type="Pfam" id="PF01627">
    <property type="entry name" value="Hpt"/>
    <property type="match status" value="1"/>
</dbReference>
<dbReference type="SUPFAM" id="SSF47226">
    <property type="entry name" value="Histidine-containing phosphotransfer domain, HPT domain"/>
    <property type="match status" value="1"/>
</dbReference>
<dbReference type="SMART" id="SM00388">
    <property type="entry name" value="HisKA"/>
    <property type="match status" value="1"/>
</dbReference>
<dbReference type="Gene3D" id="1.20.120.160">
    <property type="entry name" value="HPT domain"/>
    <property type="match status" value="1"/>
</dbReference>
<dbReference type="InterPro" id="IPR035965">
    <property type="entry name" value="PAS-like_dom_sf"/>
</dbReference>
<dbReference type="SMART" id="SM00086">
    <property type="entry name" value="PAC"/>
    <property type="match status" value="2"/>
</dbReference>
<dbReference type="Proteomes" id="UP000054010">
    <property type="component" value="Unassembled WGS sequence"/>
</dbReference>
<keyword evidence="11" id="KW-0067">ATP-binding</keyword>
<dbReference type="eggNOG" id="COG2205">
    <property type="taxonomic scope" value="Bacteria"/>
</dbReference>
<feature type="domain" description="PAC" evidence="23">
    <location>
        <begin position="89"/>
        <end position="143"/>
    </location>
</feature>
<keyword evidence="8" id="KW-0812">Transmembrane</keyword>
<feature type="modified residue" description="4-aspartylphosphate" evidence="19">
    <location>
        <position position="708"/>
    </location>
</feature>
<keyword evidence="5" id="KW-1003">Cell membrane</keyword>
<evidence type="ECO:0000256" key="19">
    <source>
        <dbReference type="PROSITE-ProRule" id="PRU00169"/>
    </source>
</evidence>
<dbReference type="InterPro" id="IPR008207">
    <property type="entry name" value="Sig_transdc_His_kin_Hpt_dom"/>
</dbReference>
<evidence type="ECO:0000256" key="16">
    <source>
        <dbReference type="ARBA" id="ARBA00068150"/>
    </source>
</evidence>
<feature type="domain" description="Histidine kinase" evidence="20">
    <location>
        <begin position="408"/>
        <end position="632"/>
    </location>
</feature>
<evidence type="ECO:0000256" key="1">
    <source>
        <dbReference type="ARBA" id="ARBA00000085"/>
    </source>
</evidence>
<accession>E1IBN8</accession>
<dbReference type="InterPro" id="IPR005467">
    <property type="entry name" value="His_kinase_dom"/>
</dbReference>
<dbReference type="InterPro" id="IPR013656">
    <property type="entry name" value="PAS_4"/>
</dbReference>
<dbReference type="PROSITE" id="PS50110">
    <property type="entry name" value="RESPONSE_REGULATORY"/>
    <property type="match status" value="1"/>
</dbReference>
<dbReference type="CDD" id="cd16922">
    <property type="entry name" value="HATPase_EvgS-ArcB-TorS-like"/>
    <property type="match status" value="1"/>
</dbReference>
<evidence type="ECO:0000259" key="23">
    <source>
        <dbReference type="PROSITE" id="PS50113"/>
    </source>
</evidence>
<evidence type="ECO:0000256" key="18">
    <source>
        <dbReference type="PROSITE-ProRule" id="PRU00110"/>
    </source>
</evidence>
<dbReference type="InterPro" id="IPR003661">
    <property type="entry name" value="HisK_dim/P_dom"/>
</dbReference>
<dbReference type="InterPro" id="IPR036097">
    <property type="entry name" value="HisK_dim/P_sf"/>
</dbReference>
<dbReference type="CDD" id="cd00088">
    <property type="entry name" value="HPT"/>
    <property type="match status" value="1"/>
</dbReference>
<dbReference type="CDD" id="cd00082">
    <property type="entry name" value="HisKA"/>
    <property type="match status" value="1"/>
</dbReference>
<evidence type="ECO:0000256" key="7">
    <source>
        <dbReference type="ARBA" id="ARBA00022679"/>
    </source>
</evidence>
<dbReference type="InterPro" id="IPR001789">
    <property type="entry name" value="Sig_transdc_resp-reg_receiver"/>
</dbReference>
<keyword evidence="6 19" id="KW-0597">Phosphoprotein</keyword>
<dbReference type="Pfam" id="PF00072">
    <property type="entry name" value="Response_reg"/>
    <property type="match status" value="1"/>
</dbReference>
<evidence type="ECO:0000256" key="4">
    <source>
        <dbReference type="ARBA" id="ARBA00012438"/>
    </source>
</evidence>
<dbReference type="CDD" id="cd17546">
    <property type="entry name" value="REC_hyHK_CKI1_RcsC-like"/>
    <property type="match status" value="1"/>
</dbReference>
<dbReference type="InterPro" id="IPR000700">
    <property type="entry name" value="PAS-assoc_C"/>
</dbReference>
<comment type="subunit">
    <text evidence="15">At low DSF concentrations, interacts with RpfF.</text>
</comment>
<evidence type="ECO:0000256" key="11">
    <source>
        <dbReference type="ARBA" id="ARBA00022840"/>
    </source>
</evidence>
<dbReference type="PROSITE" id="PS50112">
    <property type="entry name" value="PAS"/>
    <property type="match status" value="2"/>
</dbReference>
<dbReference type="InterPro" id="IPR001610">
    <property type="entry name" value="PAC"/>
</dbReference>
<protein>
    <recommendedName>
        <fullName evidence="17">Circadian input-output histidine kinase CikA</fullName>
        <ecNumber evidence="4">2.7.13.3</ecNumber>
    </recommendedName>
    <alternativeName>
        <fullName evidence="16">Sensory/regulatory protein RpfC</fullName>
    </alternativeName>
</protein>
<dbReference type="Pfam" id="PF02518">
    <property type="entry name" value="HATPase_c"/>
    <property type="match status" value="1"/>
</dbReference>
<evidence type="ECO:0000256" key="9">
    <source>
        <dbReference type="ARBA" id="ARBA00022741"/>
    </source>
</evidence>
<evidence type="ECO:0000259" key="21">
    <source>
        <dbReference type="PROSITE" id="PS50110"/>
    </source>
</evidence>
<dbReference type="InterPro" id="IPR011006">
    <property type="entry name" value="CheY-like_superfamily"/>
</dbReference>
<dbReference type="FunFam" id="1.10.287.130:FF:000002">
    <property type="entry name" value="Two-component osmosensing histidine kinase"/>
    <property type="match status" value="1"/>
</dbReference>
<dbReference type="InterPro" id="IPR000014">
    <property type="entry name" value="PAS"/>
</dbReference>
<reference evidence="25 26" key="1">
    <citation type="journal article" date="2011" name="J. Bacteriol.">
        <title>Draft genome sequence of the anoxygenic filamentous phototrophic bacterium Oscillochloris trichoides subsp. DG-6.</title>
        <authorList>
            <person name="Kuznetsov B.B."/>
            <person name="Ivanovsky R.N."/>
            <person name="Keppen O.I."/>
            <person name="Sukhacheva M.V."/>
            <person name="Bumazhkin B.K."/>
            <person name="Patutina E.O."/>
            <person name="Beletsky A.V."/>
            <person name="Mardanov A.V."/>
            <person name="Baslerov R.V."/>
            <person name="Panteleeva A.N."/>
            <person name="Kolganova T.V."/>
            <person name="Ravin N.V."/>
            <person name="Skryabin K.G."/>
        </authorList>
    </citation>
    <scope>NUCLEOTIDE SEQUENCE [LARGE SCALE GENOMIC DNA]</scope>
    <source>
        <strain evidence="25 26">DG-6</strain>
    </source>
</reference>
<dbReference type="HOGENOM" id="CLU_000445_114_15_0"/>
<dbReference type="Gene3D" id="3.30.450.20">
    <property type="entry name" value="PAS domain"/>
    <property type="match status" value="3"/>
</dbReference>
<dbReference type="InterPro" id="IPR004358">
    <property type="entry name" value="Sig_transdc_His_kin-like_C"/>
</dbReference>
<dbReference type="PANTHER" id="PTHR45339:SF1">
    <property type="entry name" value="HYBRID SIGNAL TRANSDUCTION HISTIDINE KINASE J"/>
    <property type="match status" value="1"/>
</dbReference>
<dbReference type="SUPFAM" id="SSF55785">
    <property type="entry name" value="PYP-like sensor domain (PAS domain)"/>
    <property type="match status" value="3"/>
</dbReference>
<organism evidence="25 26">
    <name type="scientific">Oscillochloris trichoides DG-6</name>
    <dbReference type="NCBI Taxonomy" id="765420"/>
    <lineage>
        <taxon>Bacteria</taxon>
        <taxon>Bacillati</taxon>
        <taxon>Chloroflexota</taxon>
        <taxon>Chloroflexia</taxon>
        <taxon>Chloroflexales</taxon>
        <taxon>Chloroflexineae</taxon>
        <taxon>Oscillochloridaceae</taxon>
        <taxon>Oscillochloris</taxon>
    </lineage>
</organism>
<dbReference type="InterPro" id="IPR036890">
    <property type="entry name" value="HATPase_C_sf"/>
</dbReference>
<evidence type="ECO:0000256" key="5">
    <source>
        <dbReference type="ARBA" id="ARBA00022475"/>
    </source>
</evidence>
<sequence>MLFSTSAANQPQGSSHDASVLTRIAQHSSNAMILTDNQGRIEWVNTGFTRLTGYVLADVVGHKPGDLLQGPGTDKATVERMSLAIRQGQGFSEIVLNYNKIGLPYWISLQVSPIFDAQRQLSHFLGVVTPISEQRYLAHLFWQNETYLRMVFQTMPVILFVLDQEGTFILGEGKGLELLGLKPGMFAGQSVFSLYADQPQIIQSVRRALAGEDFAILNQYKDFSFETRFHPMYDVQGQVTGVIGVAFDISPRLQATAASQNANSRLSTLIANLQAGVLVEDDDCRLTLVNQTFCTIFGLSMPPDALIGMDCYDVARMIAPSLEHSESFFTHFQQILEQRQPVTGYMVRMADGRSLECDFVPVFEDDGYHGHLWLYRDVSERVRGTAELVRAKEAAEAATMAKSSFLATMSHEIRTPMNAVIGMTTLMLDTDLTREQRQYAETIRTSGDMLLALINNILDFSKIESGHMELEQQPFSLHACIEEVNELLGPKAAEKGIVLTGMVSGQVPAMISGDSTRVRQILVNLISNAIKFTNVGEVTVRASARPDEALSGEHLIITITVADTGIGIPEDRMDRLFRPFSQIDASTTRRFGGTGLGLAISRRLSELMGGSITVQSKVGVGSSFRVTFRTSAVDPHLSPTTSNTRAERTKLAKLGRPMRVLLAEDHQVNQQVALRMLEKIGYYADLASNGKEVIAAMHHRDYDVVLMDVQMPDMDGLDATRRLRAMLPENRQPYIIAVTANAMTGDREVCLAAGMDDYISKPMLRADLEAALLRAQRGRNAPTTSEIHPVEEPVQLNQDVLTMLRESMGSAADFAKLVEIFLEQAERDLIAMRAAWPNDLNQLSRLAHRFKGSSLSLGAQSLAEICQQLEQRARQNLSDNETYAFFGVIEVEYRRVKERLQQLMNE</sequence>
<dbReference type="Pfam" id="PF08448">
    <property type="entry name" value="PAS_4"/>
    <property type="match status" value="2"/>
</dbReference>
<evidence type="ECO:0000313" key="25">
    <source>
        <dbReference type="EMBL" id="EFO81457.1"/>
    </source>
</evidence>
<dbReference type="AlphaFoldDB" id="E1IBN8"/>
<comment type="similarity">
    <text evidence="3">In the N-terminal section; belongs to the phytochrome family.</text>
</comment>
<keyword evidence="12" id="KW-1133">Transmembrane helix</keyword>
<gene>
    <name evidence="25" type="ORF">OSCT_0739</name>
</gene>
<dbReference type="CDD" id="cd00130">
    <property type="entry name" value="PAS"/>
    <property type="match status" value="3"/>
</dbReference>
<dbReference type="EMBL" id="ADVR01000012">
    <property type="protein sequence ID" value="EFO81457.1"/>
    <property type="molecule type" value="Genomic_DNA"/>
</dbReference>
<dbReference type="GO" id="GO:0005886">
    <property type="term" value="C:plasma membrane"/>
    <property type="evidence" value="ECO:0007669"/>
    <property type="project" value="UniProtKB-SubCell"/>
</dbReference>
<evidence type="ECO:0000313" key="26">
    <source>
        <dbReference type="Proteomes" id="UP000054010"/>
    </source>
</evidence>
<dbReference type="PANTHER" id="PTHR45339">
    <property type="entry name" value="HYBRID SIGNAL TRANSDUCTION HISTIDINE KINASE J"/>
    <property type="match status" value="1"/>
</dbReference>
<feature type="domain" description="Response regulatory" evidence="21">
    <location>
        <begin position="659"/>
        <end position="776"/>
    </location>
</feature>
<comment type="caution">
    <text evidence="25">The sequence shown here is derived from an EMBL/GenBank/DDBJ whole genome shotgun (WGS) entry which is preliminary data.</text>
</comment>
<feature type="domain" description="HPt" evidence="24">
    <location>
        <begin position="803"/>
        <end position="906"/>
    </location>
</feature>
<evidence type="ECO:0000256" key="2">
    <source>
        <dbReference type="ARBA" id="ARBA00004651"/>
    </source>
</evidence>
<dbReference type="PROSITE" id="PS50894">
    <property type="entry name" value="HPT"/>
    <property type="match status" value="1"/>
</dbReference>
<evidence type="ECO:0000259" key="20">
    <source>
        <dbReference type="PROSITE" id="PS50109"/>
    </source>
</evidence>
<keyword evidence="14" id="KW-0472">Membrane</keyword>
<evidence type="ECO:0000256" key="10">
    <source>
        <dbReference type="ARBA" id="ARBA00022777"/>
    </source>
</evidence>
<dbReference type="PRINTS" id="PR00344">
    <property type="entry name" value="BCTRLSENSOR"/>
</dbReference>
<dbReference type="eggNOG" id="COG5002">
    <property type="taxonomic scope" value="Bacteria"/>
</dbReference>
<dbReference type="SUPFAM" id="SSF55874">
    <property type="entry name" value="ATPase domain of HSP90 chaperone/DNA topoisomerase II/histidine kinase"/>
    <property type="match status" value="1"/>
</dbReference>
<dbReference type="Gene3D" id="3.40.50.2300">
    <property type="match status" value="1"/>
</dbReference>
<keyword evidence="26" id="KW-1185">Reference proteome</keyword>
<dbReference type="STRING" id="765420.OSCT_0739"/>
<dbReference type="PROSITE" id="PS50109">
    <property type="entry name" value="HIS_KIN"/>
    <property type="match status" value="1"/>
</dbReference>
<comment type="subcellular location">
    <subcellularLocation>
        <location evidence="2">Cell membrane</location>
        <topology evidence="2">Multi-pass membrane protein</topology>
    </subcellularLocation>
</comment>
<dbReference type="EC" id="2.7.13.3" evidence="4"/>
<feature type="modified residue" description="Phosphohistidine" evidence="18">
    <location>
        <position position="848"/>
    </location>
</feature>
<dbReference type="PROSITE" id="PS50113">
    <property type="entry name" value="PAC"/>
    <property type="match status" value="1"/>
</dbReference>
<dbReference type="FunFam" id="3.30.565.10:FF:000010">
    <property type="entry name" value="Sensor histidine kinase RcsC"/>
    <property type="match status" value="1"/>
</dbReference>
<dbReference type="SMART" id="SM00073">
    <property type="entry name" value="HPT"/>
    <property type="match status" value="1"/>
</dbReference>
<keyword evidence="7" id="KW-0808">Transferase</keyword>
<name>E1IBN8_9CHLR</name>
<dbReference type="Gene3D" id="3.30.565.10">
    <property type="entry name" value="Histidine kinase-like ATPase, C-terminal domain"/>
    <property type="match status" value="1"/>
</dbReference>
<dbReference type="SUPFAM" id="SSF52172">
    <property type="entry name" value="CheY-like"/>
    <property type="match status" value="1"/>
</dbReference>
<dbReference type="NCBIfam" id="TIGR00229">
    <property type="entry name" value="sensory_box"/>
    <property type="match status" value="2"/>
</dbReference>
<evidence type="ECO:0000259" key="22">
    <source>
        <dbReference type="PROSITE" id="PS50112"/>
    </source>
</evidence>
<feature type="domain" description="PAS" evidence="22">
    <location>
        <begin position="17"/>
        <end position="88"/>
    </location>
</feature>
<evidence type="ECO:0000259" key="24">
    <source>
        <dbReference type="PROSITE" id="PS50894"/>
    </source>
</evidence>
<evidence type="ECO:0000256" key="6">
    <source>
        <dbReference type="ARBA" id="ARBA00022553"/>
    </source>
</evidence>
<dbReference type="SMART" id="SM00448">
    <property type="entry name" value="REC"/>
    <property type="match status" value="1"/>
</dbReference>
<dbReference type="GO" id="GO:0000155">
    <property type="term" value="F:phosphorelay sensor kinase activity"/>
    <property type="evidence" value="ECO:0007669"/>
    <property type="project" value="InterPro"/>
</dbReference>
<keyword evidence="9" id="KW-0547">Nucleotide-binding</keyword>
<evidence type="ECO:0000256" key="17">
    <source>
        <dbReference type="ARBA" id="ARBA00074306"/>
    </source>
</evidence>
<comment type="catalytic activity">
    <reaction evidence="1">
        <text>ATP + protein L-histidine = ADP + protein N-phospho-L-histidine.</text>
        <dbReference type="EC" id="2.7.13.3"/>
    </reaction>
</comment>
<dbReference type="InterPro" id="IPR036641">
    <property type="entry name" value="HPT_dom_sf"/>
</dbReference>
<dbReference type="SUPFAM" id="SSF47384">
    <property type="entry name" value="Homodimeric domain of signal transducing histidine kinase"/>
    <property type="match status" value="1"/>
</dbReference>
<keyword evidence="13" id="KW-0902">Two-component regulatory system</keyword>
<dbReference type="SMART" id="SM00387">
    <property type="entry name" value="HATPase_c"/>
    <property type="match status" value="1"/>
</dbReference>
<evidence type="ECO:0000256" key="3">
    <source>
        <dbReference type="ARBA" id="ARBA00006402"/>
    </source>
</evidence>
<feature type="domain" description="PAS" evidence="22">
    <location>
        <begin position="144"/>
        <end position="192"/>
    </location>
</feature>